<proteinExistence type="predicted"/>
<name>A0AAU0F3G3_9FLAO</name>
<keyword evidence="2" id="KW-0255">Endonuclease</keyword>
<dbReference type="AlphaFoldDB" id="A0AAU0F3G3"/>
<evidence type="ECO:0000313" key="2">
    <source>
        <dbReference type="EMBL" id="WOC51302.1"/>
    </source>
</evidence>
<dbReference type="Gene3D" id="3.60.10.10">
    <property type="entry name" value="Endonuclease/exonuclease/phosphatase"/>
    <property type="match status" value="1"/>
</dbReference>
<dbReference type="SUPFAM" id="SSF56219">
    <property type="entry name" value="DNase I-like"/>
    <property type="match status" value="1"/>
</dbReference>
<dbReference type="Proteomes" id="UP001432059">
    <property type="component" value="Chromosome"/>
</dbReference>
<reference evidence="2" key="1">
    <citation type="submission" date="2023-10" db="EMBL/GenBank/DDBJ databases">
        <title>Characterization and whole genome sequencing of a novel strain of Bergeyella porcorum QD2021 isolated from pig.</title>
        <authorList>
            <person name="Liu G."/>
            <person name="Chen C."/>
            <person name="Han X."/>
        </authorList>
    </citation>
    <scope>NUCLEOTIDE SEQUENCE</scope>
    <source>
        <strain evidence="2">QD2021</strain>
    </source>
</reference>
<dbReference type="GO" id="GO:0004519">
    <property type="term" value="F:endonuclease activity"/>
    <property type="evidence" value="ECO:0007669"/>
    <property type="project" value="UniProtKB-KW"/>
</dbReference>
<dbReference type="InterPro" id="IPR005135">
    <property type="entry name" value="Endo/exonuclease/phosphatase"/>
</dbReference>
<accession>A0AAU0F3G3</accession>
<dbReference type="InterPro" id="IPR036691">
    <property type="entry name" value="Endo/exonu/phosph_ase_sf"/>
</dbReference>
<organism evidence="2 3">
    <name type="scientific">Bergeyella porcorum</name>
    <dbReference type="NCBI Taxonomy" id="1735111"/>
    <lineage>
        <taxon>Bacteria</taxon>
        <taxon>Pseudomonadati</taxon>
        <taxon>Bacteroidota</taxon>
        <taxon>Flavobacteriia</taxon>
        <taxon>Flavobacteriales</taxon>
        <taxon>Weeksellaceae</taxon>
        <taxon>Bergeyella</taxon>
    </lineage>
</organism>
<protein>
    <submittedName>
        <fullName evidence="2">Endonuclease</fullName>
    </submittedName>
</protein>
<gene>
    <name evidence="2" type="ORF">BPO_0655</name>
</gene>
<dbReference type="PANTHER" id="PTHR42834:SF1">
    <property type="entry name" value="ENDONUCLEASE_EXONUCLEASE_PHOSPHATASE FAMILY PROTEIN (AFU_ORTHOLOGUE AFUA_3G09210)"/>
    <property type="match status" value="1"/>
</dbReference>
<dbReference type="Pfam" id="PF19580">
    <property type="entry name" value="Exo_endo_phos_3"/>
    <property type="match status" value="1"/>
</dbReference>
<sequence>MSAEEVLFYNVENLFLPDFEFHKREIPSSNSGLKNWNKKRYEAKLKSLEKVFLWIKQQNGQLPFLVGLCEVQGIQPLQDLAALETFEHRYRIVHYKGKDERGMDVALLYDSSKIQILSSESIAYTFEESVEKHTRDVLYCKLKFNTWGINVFVLHLPSKRDSDSNRNKRIHILKDLQQRIAMLPKEEATIVMGDFNQNPSEGFLKDFLQSGSSVLFNPFVRLFKERQFSTFHGRLGLLFDQMILSPHFLSEEYSLQFEKAAVFNDPRLSSGIKSHRGRPFRTYAGTRYLGGISDHYPVLVKLKKKIN</sequence>
<dbReference type="EMBL" id="CP136426">
    <property type="protein sequence ID" value="WOC51302.1"/>
    <property type="molecule type" value="Genomic_DNA"/>
</dbReference>
<keyword evidence="3" id="KW-1185">Reference proteome</keyword>
<dbReference type="KEGG" id="bpor:BPO_0655"/>
<dbReference type="PANTHER" id="PTHR42834">
    <property type="entry name" value="ENDONUCLEASE/EXONUCLEASE/PHOSPHATASE FAMILY PROTEIN (AFU_ORTHOLOGUE AFUA_3G09210)"/>
    <property type="match status" value="1"/>
</dbReference>
<keyword evidence="2" id="KW-0378">Hydrolase</keyword>
<dbReference type="RefSeq" id="WP_327984948.1">
    <property type="nucleotide sequence ID" value="NZ_CP136426.1"/>
</dbReference>
<feature type="domain" description="Endonuclease/exonuclease/phosphatase" evidence="1">
    <location>
        <begin position="6"/>
        <end position="304"/>
    </location>
</feature>
<evidence type="ECO:0000259" key="1">
    <source>
        <dbReference type="Pfam" id="PF19580"/>
    </source>
</evidence>
<keyword evidence="2" id="KW-0540">Nuclease</keyword>
<evidence type="ECO:0000313" key="3">
    <source>
        <dbReference type="Proteomes" id="UP001432059"/>
    </source>
</evidence>